<dbReference type="RefSeq" id="WP_155599393.1">
    <property type="nucleotide sequence ID" value="NZ_RCNR01000009.1"/>
</dbReference>
<dbReference type="Gene3D" id="3.40.50.2000">
    <property type="entry name" value="Glycogen Phosphorylase B"/>
    <property type="match status" value="2"/>
</dbReference>
<proteinExistence type="predicted"/>
<evidence type="ECO:0000313" key="3">
    <source>
        <dbReference type="Proteomes" id="UP000540519"/>
    </source>
</evidence>
<dbReference type="AlphaFoldDB" id="A0A7X2ZSJ2"/>
<sequence>MKILRVISSMDPKQGGPCQGIRNAIPEIDKYGVENEVVCFDEPNSEYLGQDSFKIHALGASKTPWKYNEKLIPWLIDHFNQYDIIVVHALWLYHSYATIKALLLFRKQNGTPPKVFIMPHGMLDPYFQNAKERKLKALRNKIYWRLVENTVINEADGVLFTCEEELLLARTTFPNYKPKRQINVGYGIQQPPQRKIPMKEAFAHTVPKWNGKPFLLFLSRIHSKKGVNLLINAYLRLENELEMLPQLIIAGPNNHDYGREMQALAAASPNILFSGMLSGDAKWGAFYESEAFVLPSHQENFGIAVVEALACNTPVLISNKVNIWREIAKGNGGIVKDDTEKQTYDMLKEWLSFDSLKKSEMSSAAERVYQDYFTISQAVGQFINKVQNA</sequence>
<dbReference type="EMBL" id="RCNR01000009">
    <property type="protein sequence ID" value="MUH35604.1"/>
    <property type="molecule type" value="Genomic_DNA"/>
</dbReference>
<dbReference type="OrthoDB" id="9790710at2"/>
<evidence type="ECO:0000259" key="1">
    <source>
        <dbReference type="Pfam" id="PF00534"/>
    </source>
</evidence>
<dbReference type="Pfam" id="PF00534">
    <property type="entry name" value="Glycos_transf_1"/>
    <property type="match status" value="1"/>
</dbReference>
<dbReference type="GO" id="GO:0016757">
    <property type="term" value="F:glycosyltransferase activity"/>
    <property type="evidence" value="ECO:0007669"/>
    <property type="project" value="InterPro"/>
</dbReference>
<keyword evidence="3" id="KW-1185">Reference proteome</keyword>
<organism evidence="2 3">
    <name type="scientific">Zobellia amurskyensis</name>
    <dbReference type="NCBI Taxonomy" id="248905"/>
    <lineage>
        <taxon>Bacteria</taxon>
        <taxon>Pseudomonadati</taxon>
        <taxon>Bacteroidota</taxon>
        <taxon>Flavobacteriia</taxon>
        <taxon>Flavobacteriales</taxon>
        <taxon>Flavobacteriaceae</taxon>
        <taxon>Zobellia</taxon>
    </lineage>
</organism>
<feature type="domain" description="Glycosyl transferase family 1" evidence="1">
    <location>
        <begin position="210"/>
        <end position="354"/>
    </location>
</feature>
<dbReference type="PANTHER" id="PTHR45947:SF3">
    <property type="entry name" value="SULFOQUINOVOSYL TRANSFERASE SQD2"/>
    <property type="match status" value="1"/>
</dbReference>
<comment type="caution">
    <text evidence="2">The sequence shown here is derived from an EMBL/GenBank/DDBJ whole genome shotgun (WGS) entry which is preliminary data.</text>
</comment>
<keyword evidence="2" id="KW-0808">Transferase</keyword>
<dbReference type="PANTHER" id="PTHR45947">
    <property type="entry name" value="SULFOQUINOVOSYL TRANSFERASE SQD2"/>
    <property type="match status" value="1"/>
</dbReference>
<accession>A0A7X2ZSJ2</accession>
<dbReference type="InterPro" id="IPR001296">
    <property type="entry name" value="Glyco_trans_1"/>
</dbReference>
<reference evidence="2 3" key="1">
    <citation type="journal article" date="2019" name="Mar. Drugs">
        <title>Comparative Genomics and CAZyme Genome Repertoires of Marine Zobellia amurskyensis KMM 3526(T) and Zobellia laminariae KMM 3676(T).</title>
        <authorList>
            <person name="Chernysheva N."/>
            <person name="Bystritskaya E."/>
            <person name="Stenkova A."/>
            <person name="Golovkin I."/>
            <person name="Nedashkovskaya O."/>
            <person name="Isaeva M."/>
        </authorList>
    </citation>
    <scope>NUCLEOTIDE SEQUENCE [LARGE SCALE GENOMIC DNA]</scope>
    <source>
        <strain evidence="2 3">KMM 3526</strain>
    </source>
</reference>
<gene>
    <name evidence="2" type="ORF">D9O36_07115</name>
</gene>
<dbReference type="InterPro" id="IPR050194">
    <property type="entry name" value="Glycosyltransferase_grp1"/>
</dbReference>
<dbReference type="SUPFAM" id="SSF53756">
    <property type="entry name" value="UDP-Glycosyltransferase/glycogen phosphorylase"/>
    <property type="match status" value="1"/>
</dbReference>
<evidence type="ECO:0000313" key="2">
    <source>
        <dbReference type="EMBL" id="MUH35604.1"/>
    </source>
</evidence>
<name>A0A7X2ZSJ2_9FLAO</name>
<protein>
    <submittedName>
        <fullName evidence="2">Glycosyltransferase</fullName>
    </submittedName>
</protein>
<dbReference type="Proteomes" id="UP000540519">
    <property type="component" value="Unassembled WGS sequence"/>
</dbReference>